<evidence type="ECO:0000313" key="2">
    <source>
        <dbReference type="Proteomes" id="UP000694680"/>
    </source>
</evidence>
<dbReference type="Ensembl" id="ENSGWIT00000021893.1">
    <property type="protein sequence ID" value="ENSGWIP00000019899.1"/>
    <property type="gene ID" value="ENSGWIG00000010834.1"/>
</dbReference>
<dbReference type="Proteomes" id="UP000694680">
    <property type="component" value="Chromosome 11"/>
</dbReference>
<name>A0A8C5EDK8_GOUWI</name>
<reference evidence="1" key="3">
    <citation type="submission" date="2025-09" db="UniProtKB">
        <authorList>
            <consortium name="Ensembl"/>
        </authorList>
    </citation>
    <scope>IDENTIFICATION</scope>
</reference>
<dbReference type="AlphaFoldDB" id="A0A8C5EDK8"/>
<reference evidence="1" key="1">
    <citation type="submission" date="2020-06" db="EMBL/GenBank/DDBJ databases">
        <authorList>
            <consortium name="Wellcome Sanger Institute Data Sharing"/>
        </authorList>
    </citation>
    <scope>NUCLEOTIDE SEQUENCE [LARGE SCALE GENOMIC DNA]</scope>
</reference>
<organism evidence="1 2">
    <name type="scientific">Gouania willdenowi</name>
    <name type="common">Blunt-snouted clingfish</name>
    <name type="synonym">Lepadogaster willdenowi</name>
    <dbReference type="NCBI Taxonomy" id="441366"/>
    <lineage>
        <taxon>Eukaryota</taxon>
        <taxon>Metazoa</taxon>
        <taxon>Chordata</taxon>
        <taxon>Craniata</taxon>
        <taxon>Vertebrata</taxon>
        <taxon>Euteleostomi</taxon>
        <taxon>Actinopterygii</taxon>
        <taxon>Neopterygii</taxon>
        <taxon>Teleostei</taxon>
        <taxon>Neoteleostei</taxon>
        <taxon>Acanthomorphata</taxon>
        <taxon>Ovalentaria</taxon>
        <taxon>Blenniimorphae</taxon>
        <taxon>Blenniiformes</taxon>
        <taxon>Gobiesocoidei</taxon>
        <taxon>Gobiesocidae</taxon>
        <taxon>Gobiesocinae</taxon>
        <taxon>Gouania</taxon>
    </lineage>
</organism>
<accession>A0A8C5EDK8</accession>
<keyword evidence="2" id="KW-1185">Reference proteome</keyword>
<protein>
    <submittedName>
        <fullName evidence="1">Uncharacterized protein</fullName>
    </submittedName>
</protein>
<sequence length="66" mass="7027">TATTIIPKLHTYKVTTGLALAAVGFAGRYAMHALQSFHKTAFGGGVYKGVLILKGFFPIDTLSELD</sequence>
<proteinExistence type="predicted"/>
<evidence type="ECO:0000313" key="1">
    <source>
        <dbReference type="Ensembl" id="ENSGWIP00000019899.1"/>
    </source>
</evidence>
<reference evidence="1" key="2">
    <citation type="submission" date="2025-08" db="UniProtKB">
        <authorList>
            <consortium name="Ensembl"/>
        </authorList>
    </citation>
    <scope>IDENTIFICATION</scope>
</reference>